<evidence type="ECO:0000313" key="3">
    <source>
        <dbReference type="Proteomes" id="UP000762676"/>
    </source>
</evidence>
<keyword evidence="3" id="KW-1185">Reference proteome</keyword>
<comment type="caution">
    <text evidence="2">The sequence shown here is derived from an EMBL/GenBank/DDBJ whole genome shotgun (WGS) entry which is preliminary data.</text>
</comment>
<evidence type="ECO:0000256" key="1">
    <source>
        <dbReference type="SAM" id="MobiDB-lite"/>
    </source>
</evidence>
<sequence length="76" mass="8805">MAIQCPPNDRFYYICTQLSERLEKQQTAYKEELQNVRAKVKACPDCASVFDGDKLRLSNNPKEKPEDPDISELQKQ</sequence>
<accession>A0AAV4HA89</accession>
<feature type="region of interest" description="Disordered" evidence="1">
    <location>
        <begin position="53"/>
        <end position="76"/>
    </location>
</feature>
<protein>
    <submittedName>
        <fullName evidence="2">Rab GTPase-activating protein 1</fullName>
    </submittedName>
</protein>
<organism evidence="2 3">
    <name type="scientific">Elysia marginata</name>
    <dbReference type="NCBI Taxonomy" id="1093978"/>
    <lineage>
        <taxon>Eukaryota</taxon>
        <taxon>Metazoa</taxon>
        <taxon>Spiralia</taxon>
        <taxon>Lophotrochozoa</taxon>
        <taxon>Mollusca</taxon>
        <taxon>Gastropoda</taxon>
        <taxon>Heterobranchia</taxon>
        <taxon>Euthyneura</taxon>
        <taxon>Panpulmonata</taxon>
        <taxon>Sacoglossa</taxon>
        <taxon>Placobranchoidea</taxon>
        <taxon>Plakobranchidae</taxon>
        <taxon>Elysia</taxon>
    </lineage>
</organism>
<feature type="non-terminal residue" evidence="2">
    <location>
        <position position="76"/>
    </location>
</feature>
<gene>
    <name evidence="2" type="ORF">ElyMa_004408400</name>
</gene>
<dbReference type="Proteomes" id="UP000762676">
    <property type="component" value="Unassembled WGS sequence"/>
</dbReference>
<proteinExistence type="predicted"/>
<evidence type="ECO:0000313" key="2">
    <source>
        <dbReference type="EMBL" id="GFR94634.1"/>
    </source>
</evidence>
<dbReference type="AlphaFoldDB" id="A0AAV4HA89"/>
<reference evidence="2 3" key="1">
    <citation type="journal article" date="2021" name="Elife">
        <title>Chloroplast acquisition without the gene transfer in kleptoplastic sea slugs, Plakobranchus ocellatus.</title>
        <authorList>
            <person name="Maeda T."/>
            <person name="Takahashi S."/>
            <person name="Yoshida T."/>
            <person name="Shimamura S."/>
            <person name="Takaki Y."/>
            <person name="Nagai Y."/>
            <person name="Toyoda A."/>
            <person name="Suzuki Y."/>
            <person name="Arimoto A."/>
            <person name="Ishii H."/>
            <person name="Satoh N."/>
            <person name="Nishiyama T."/>
            <person name="Hasebe M."/>
            <person name="Maruyama T."/>
            <person name="Minagawa J."/>
            <person name="Obokata J."/>
            <person name="Shigenobu S."/>
        </authorList>
    </citation>
    <scope>NUCLEOTIDE SEQUENCE [LARGE SCALE GENOMIC DNA]</scope>
</reference>
<dbReference type="EMBL" id="BMAT01008894">
    <property type="protein sequence ID" value="GFR94634.1"/>
    <property type="molecule type" value="Genomic_DNA"/>
</dbReference>
<name>A0AAV4HA89_9GAST</name>